<dbReference type="Proteomes" id="UP000622653">
    <property type="component" value="Unassembled WGS sequence"/>
</dbReference>
<dbReference type="AlphaFoldDB" id="A0A8J7G299"/>
<keyword evidence="3" id="KW-1185">Reference proteome</keyword>
<evidence type="ECO:0000313" key="2">
    <source>
        <dbReference type="EMBL" id="MBF4500372.1"/>
    </source>
</evidence>
<dbReference type="RefSeq" id="WP_194561813.1">
    <property type="nucleotide sequence ID" value="NZ_JADKPV010000001.1"/>
</dbReference>
<proteinExistence type="predicted"/>
<evidence type="ECO:0000256" key="1">
    <source>
        <dbReference type="SAM" id="SignalP"/>
    </source>
</evidence>
<dbReference type="PROSITE" id="PS51257">
    <property type="entry name" value="PROKAR_LIPOPROTEIN"/>
    <property type="match status" value="1"/>
</dbReference>
<feature type="signal peptide" evidence="1">
    <location>
        <begin position="1"/>
        <end position="22"/>
    </location>
</feature>
<protein>
    <submittedName>
        <fullName evidence="2">Uncharacterized protein</fullName>
    </submittedName>
</protein>
<name>A0A8J7G299_9BACL</name>
<keyword evidence="1" id="KW-0732">Signal</keyword>
<reference evidence="2" key="1">
    <citation type="submission" date="2020-11" db="EMBL/GenBank/DDBJ databases">
        <title>Multidrug resistant novel bacterium Savagea serpentis sp. nov., isolated from the scats of a vine snake (Ahaetulla nasuta).</title>
        <authorList>
            <person name="Venkata Ramana V."/>
            <person name="Vikas Patil S."/>
            <person name="Yogita Lugani V."/>
        </authorList>
    </citation>
    <scope>NUCLEOTIDE SEQUENCE</scope>
    <source>
        <strain evidence="2">SN6</strain>
    </source>
</reference>
<dbReference type="EMBL" id="JADKPV010000001">
    <property type="protein sequence ID" value="MBF4500372.1"/>
    <property type="molecule type" value="Genomic_DNA"/>
</dbReference>
<organism evidence="2 3">
    <name type="scientific">Savagea serpentis</name>
    <dbReference type="NCBI Taxonomy" id="2785297"/>
    <lineage>
        <taxon>Bacteria</taxon>
        <taxon>Bacillati</taxon>
        <taxon>Bacillota</taxon>
        <taxon>Bacilli</taxon>
        <taxon>Bacillales</taxon>
        <taxon>Caryophanaceae</taxon>
        <taxon>Savagea</taxon>
    </lineage>
</organism>
<accession>A0A8J7G299</accession>
<comment type="caution">
    <text evidence="2">The sequence shown here is derived from an EMBL/GenBank/DDBJ whole genome shotgun (WGS) entry which is preliminary data.</text>
</comment>
<evidence type="ECO:0000313" key="3">
    <source>
        <dbReference type="Proteomes" id="UP000622653"/>
    </source>
</evidence>
<feature type="chain" id="PRO_5035289001" evidence="1">
    <location>
        <begin position="23"/>
        <end position="153"/>
    </location>
</feature>
<sequence length="153" mass="17410">MKRRFILISVLIVAFLLGACDAKPLEQNVQHVFSGESEHWTLEHYEVNVDSKKHFIGNGKLQMKGQDEYTANHLTFTTYFMIQGEERQVHAGSVAGDSINIATFETGSIGSDEANDGKNALQFEDIERIYVEVQWEELGDPTFHVETIQLYEK</sequence>
<gene>
    <name evidence="2" type="ORF">IRY55_03260</name>
</gene>